<reference evidence="2 3" key="1">
    <citation type="submission" date="2014-02" db="EMBL/GenBank/DDBJ databases">
        <authorList>
            <person name="Sears C."/>
            <person name="Carroll K."/>
            <person name="Sack B.R."/>
            <person name="Qadri F."/>
            <person name="Myers L.L."/>
            <person name="Chung G.-T."/>
            <person name="Escheverria P."/>
            <person name="Fraser C.M."/>
            <person name="Sadzewicz L."/>
            <person name="Shefchek K.A."/>
            <person name="Tallon L."/>
            <person name="Das S.P."/>
            <person name="Daugherty S."/>
            <person name="Mongodin E.F."/>
        </authorList>
    </citation>
    <scope>NUCLEOTIDE SEQUENCE [LARGE SCALE GENOMIC DNA]</scope>
    <source>
        <strain evidence="3">3988T(B)14</strain>
    </source>
</reference>
<accession>A0A015W7R3</accession>
<keyword evidence="1" id="KW-0812">Transmembrane</keyword>
<dbReference type="Proteomes" id="UP000020529">
    <property type="component" value="Unassembled WGS sequence"/>
</dbReference>
<name>A0A015W7R3_BACFG</name>
<dbReference type="EMBL" id="JGCY01000147">
    <property type="protein sequence ID" value="EXY76525.1"/>
    <property type="molecule type" value="Genomic_DNA"/>
</dbReference>
<dbReference type="AlphaFoldDB" id="A0A015W7R3"/>
<dbReference type="PATRIC" id="fig|1339315.3.peg.502"/>
<gene>
    <name evidence="2" type="ORF">M124_4576</name>
</gene>
<evidence type="ECO:0000313" key="2">
    <source>
        <dbReference type="EMBL" id="EXY76525.1"/>
    </source>
</evidence>
<protein>
    <submittedName>
        <fullName evidence="2">Uncharacterized protein</fullName>
    </submittedName>
</protein>
<feature type="transmembrane region" description="Helical" evidence="1">
    <location>
        <begin position="133"/>
        <end position="152"/>
    </location>
</feature>
<proteinExistence type="predicted"/>
<evidence type="ECO:0000256" key="1">
    <source>
        <dbReference type="SAM" id="Phobius"/>
    </source>
</evidence>
<evidence type="ECO:0000313" key="3">
    <source>
        <dbReference type="Proteomes" id="UP000020529"/>
    </source>
</evidence>
<organism evidence="2 3">
    <name type="scientific">Bacteroides fragilis str. 3988T(B)14</name>
    <dbReference type="NCBI Taxonomy" id="1339315"/>
    <lineage>
        <taxon>Bacteria</taxon>
        <taxon>Pseudomonadati</taxon>
        <taxon>Bacteroidota</taxon>
        <taxon>Bacteroidia</taxon>
        <taxon>Bacteroidales</taxon>
        <taxon>Bacteroidaceae</taxon>
        <taxon>Bacteroides</taxon>
    </lineage>
</organism>
<keyword evidence="1" id="KW-1133">Transmembrane helix</keyword>
<sequence length="224" mass="26037">MNTELENIQQQVSALQENTDLITQDIVRIMPTIVSLLSENEKKMQEFHEMRAKDQELLQQIKQFIKRENDVLSKIINDYGTLQDVANEISTITRQELAVLTIKEKDIVSKIAEIPDQVIVKHHYGIDLKSTPLIIVMIALSTIISLGLGVLYEKNKQLDDRKSYEMRYRMIELELPHVTSHIDSTHSLNPKKFHNLVIKREEENKLLNSIDQKRQEIKNLNSPE</sequence>
<dbReference type="RefSeq" id="WP_003013290.1">
    <property type="nucleotide sequence ID" value="NZ_JGCY01000147.1"/>
</dbReference>
<comment type="caution">
    <text evidence="2">The sequence shown here is derived from an EMBL/GenBank/DDBJ whole genome shotgun (WGS) entry which is preliminary data.</text>
</comment>
<keyword evidence="1" id="KW-0472">Membrane</keyword>